<proteinExistence type="predicted"/>
<dbReference type="EMBL" id="SLZU01000001">
    <property type="protein sequence ID" value="TCS67484.1"/>
    <property type="molecule type" value="Genomic_DNA"/>
</dbReference>
<dbReference type="Pfam" id="PF13403">
    <property type="entry name" value="Hint_2"/>
    <property type="match status" value="1"/>
</dbReference>
<sequence length="535" mass="56626">MPDQTINVNTTVDGVGVATTSTIPDTSFDTLSIDHTVNIGAQTSPDINVAIAVDTSGSAGGSSGSDVDGDGTTDTFLEAQVYAAKQVFQTYIDNGYDPSTVTVTLVEYNSDSSLVGVYTLDQLTQFEQDIDALTAGGGTNFAAPLQEINDSWTAQGVTDQSSNSIIFMSDGVQNRGGNFTDEALALENDFGALISGVGVGARSGLNAGSDGGLNDLDNTGGSIGSADGAIQVVDASQLTDAISSPPPILDVDSVTVVLTYPDPADPSQTITITEVIPVGDPRLVPTPSGYVLDDLVIDYEPNPARGDDIQVEIITSFNNGTDVLSTGVVTIPQLVCFVGGTRIMTAQGEKDVADLRIGDLVLTRDNGMQPVRWIGRQSFDTAFLAGQPKARPVCIKADTLGRGMPRRDLRVSQQHRMLIQSRAVEALIGKSEALVAAKKLTGLKGVEIDNSCTPLEYVHFLFDRHELVLADGAWSESLFIGPQVWTHMDSETKAEFRLLMGITQPEDRPAQAAARDIPTPREQKDIVLAMLDSAK</sequence>
<dbReference type="SMART" id="SM00327">
    <property type="entry name" value="VWA"/>
    <property type="match status" value="1"/>
</dbReference>
<protein>
    <submittedName>
        <fullName evidence="2">von Willebrand factor type A domain-containing protein</fullName>
    </submittedName>
</protein>
<dbReference type="PROSITE" id="PS50234">
    <property type="entry name" value="VWFA"/>
    <property type="match status" value="1"/>
</dbReference>
<dbReference type="PROSITE" id="PS50817">
    <property type="entry name" value="INTEIN_N_TER"/>
    <property type="match status" value="1"/>
</dbReference>
<evidence type="ECO:0000313" key="3">
    <source>
        <dbReference type="Proteomes" id="UP000295696"/>
    </source>
</evidence>
<feature type="domain" description="VWFA" evidence="1">
    <location>
        <begin position="48"/>
        <end position="245"/>
    </location>
</feature>
<dbReference type="InterPro" id="IPR028992">
    <property type="entry name" value="Hedgehog/Intein_dom"/>
</dbReference>
<dbReference type="SMART" id="SM00306">
    <property type="entry name" value="HintN"/>
    <property type="match status" value="1"/>
</dbReference>
<dbReference type="GO" id="GO:0016539">
    <property type="term" value="P:intein-mediated protein splicing"/>
    <property type="evidence" value="ECO:0007669"/>
    <property type="project" value="InterPro"/>
</dbReference>
<evidence type="ECO:0000313" key="2">
    <source>
        <dbReference type="EMBL" id="TCS67484.1"/>
    </source>
</evidence>
<dbReference type="InterPro" id="IPR003587">
    <property type="entry name" value="Hint_dom_N"/>
</dbReference>
<accession>A0A4R3JP95</accession>
<gene>
    <name evidence="2" type="ORF">EDD52_101585</name>
</gene>
<dbReference type="OrthoDB" id="6305173at2"/>
<dbReference type="SUPFAM" id="SSF53300">
    <property type="entry name" value="vWA-like"/>
    <property type="match status" value="1"/>
</dbReference>
<dbReference type="Proteomes" id="UP000295696">
    <property type="component" value="Unassembled WGS sequence"/>
</dbReference>
<keyword evidence="3" id="KW-1185">Reference proteome</keyword>
<comment type="caution">
    <text evidence="2">The sequence shown here is derived from an EMBL/GenBank/DDBJ whole genome shotgun (WGS) entry which is preliminary data.</text>
</comment>
<dbReference type="SUPFAM" id="SSF51294">
    <property type="entry name" value="Hedgehog/intein (Hint) domain"/>
    <property type="match status" value="1"/>
</dbReference>
<dbReference type="RefSeq" id="WP_132241606.1">
    <property type="nucleotide sequence ID" value="NZ_SLZU01000001.1"/>
</dbReference>
<dbReference type="InterPro" id="IPR036844">
    <property type="entry name" value="Hint_dom_sf"/>
</dbReference>
<organism evidence="2 3">
    <name type="scientific">Primorskyibacter sedentarius</name>
    <dbReference type="NCBI Taxonomy" id="745311"/>
    <lineage>
        <taxon>Bacteria</taxon>
        <taxon>Pseudomonadati</taxon>
        <taxon>Pseudomonadota</taxon>
        <taxon>Alphaproteobacteria</taxon>
        <taxon>Rhodobacterales</taxon>
        <taxon>Roseobacteraceae</taxon>
        <taxon>Primorskyibacter</taxon>
    </lineage>
</organism>
<dbReference type="Gene3D" id="3.40.50.410">
    <property type="entry name" value="von Willebrand factor, type A domain"/>
    <property type="match status" value="1"/>
</dbReference>
<evidence type="ECO:0000259" key="1">
    <source>
        <dbReference type="PROSITE" id="PS50234"/>
    </source>
</evidence>
<reference evidence="2 3" key="1">
    <citation type="submission" date="2019-03" db="EMBL/GenBank/DDBJ databases">
        <title>Genomic Encyclopedia of Type Strains, Phase IV (KMG-IV): sequencing the most valuable type-strain genomes for metagenomic binning, comparative biology and taxonomic classification.</title>
        <authorList>
            <person name="Goeker M."/>
        </authorList>
    </citation>
    <scope>NUCLEOTIDE SEQUENCE [LARGE SCALE GENOMIC DNA]</scope>
    <source>
        <strain evidence="2 3">DSM 104836</strain>
    </source>
</reference>
<dbReference type="InterPro" id="IPR002035">
    <property type="entry name" value="VWF_A"/>
</dbReference>
<dbReference type="InterPro" id="IPR036465">
    <property type="entry name" value="vWFA_dom_sf"/>
</dbReference>
<name>A0A4R3JP95_9RHOB</name>
<dbReference type="InterPro" id="IPR006141">
    <property type="entry name" value="Intein_N"/>
</dbReference>
<dbReference type="Gene3D" id="2.170.16.10">
    <property type="entry name" value="Hedgehog/Intein (Hint) domain"/>
    <property type="match status" value="1"/>
</dbReference>
<dbReference type="AlphaFoldDB" id="A0A4R3JP95"/>
<dbReference type="Pfam" id="PF13519">
    <property type="entry name" value="VWA_2"/>
    <property type="match status" value="1"/>
</dbReference>